<gene>
    <name evidence="3" type="ORF">DPMN_038987</name>
</gene>
<keyword evidence="2" id="KW-0732">Signal</keyword>
<feature type="signal peptide" evidence="2">
    <location>
        <begin position="1"/>
        <end position="20"/>
    </location>
</feature>
<feature type="chain" id="PRO_5038477375" evidence="2">
    <location>
        <begin position="21"/>
        <end position="173"/>
    </location>
</feature>
<accession>A0A9D4MI45</accession>
<reference evidence="3" key="2">
    <citation type="submission" date="2020-11" db="EMBL/GenBank/DDBJ databases">
        <authorList>
            <person name="McCartney M.A."/>
            <person name="Auch B."/>
            <person name="Kono T."/>
            <person name="Mallez S."/>
            <person name="Becker A."/>
            <person name="Gohl D.M."/>
            <person name="Silverstein K.A.T."/>
            <person name="Koren S."/>
            <person name="Bechman K.B."/>
            <person name="Herman A."/>
            <person name="Abrahante J.E."/>
            <person name="Garbe J."/>
        </authorList>
    </citation>
    <scope>NUCLEOTIDE SEQUENCE</scope>
    <source>
        <strain evidence="3">Duluth1</strain>
        <tissue evidence="3">Whole animal</tissue>
    </source>
</reference>
<sequence>MNCLQRGILLSCVFAILVDGQRLRQHGAHPRRGNQGGAARRGMDMHGATAGGAGLEPSGMGADPGGAGFDMHGPAGAGAGIDPSGAAGAPGVGGAAGLNPMGVGRPIVPGMTAAYVSDLMNGLPGPVPMDIAQEAYAMSLMGITADQISDTLGDRMQQRQAMARMQAAAAALG</sequence>
<dbReference type="EMBL" id="JAIWYP010000002">
    <property type="protein sequence ID" value="KAH3875711.1"/>
    <property type="molecule type" value="Genomic_DNA"/>
</dbReference>
<dbReference type="AlphaFoldDB" id="A0A9D4MI45"/>
<evidence type="ECO:0000313" key="4">
    <source>
        <dbReference type="Proteomes" id="UP000828390"/>
    </source>
</evidence>
<keyword evidence="4" id="KW-1185">Reference proteome</keyword>
<protein>
    <submittedName>
        <fullName evidence="3">Uncharacterized protein</fullName>
    </submittedName>
</protein>
<name>A0A9D4MI45_DREPO</name>
<feature type="region of interest" description="Disordered" evidence="1">
    <location>
        <begin position="26"/>
        <end position="57"/>
    </location>
</feature>
<evidence type="ECO:0000256" key="1">
    <source>
        <dbReference type="SAM" id="MobiDB-lite"/>
    </source>
</evidence>
<reference evidence="3" key="1">
    <citation type="journal article" date="2019" name="bioRxiv">
        <title>The Genome of the Zebra Mussel, Dreissena polymorpha: A Resource for Invasive Species Research.</title>
        <authorList>
            <person name="McCartney M.A."/>
            <person name="Auch B."/>
            <person name="Kono T."/>
            <person name="Mallez S."/>
            <person name="Zhang Y."/>
            <person name="Obille A."/>
            <person name="Becker A."/>
            <person name="Abrahante J.E."/>
            <person name="Garbe J."/>
            <person name="Badalamenti J.P."/>
            <person name="Herman A."/>
            <person name="Mangelson H."/>
            <person name="Liachko I."/>
            <person name="Sullivan S."/>
            <person name="Sone E.D."/>
            <person name="Koren S."/>
            <person name="Silverstein K.A.T."/>
            <person name="Beckman K.B."/>
            <person name="Gohl D.M."/>
        </authorList>
    </citation>
    <scope>NUCLEOTIDE SEQUENCE</scope>
    <source>
        <strain evidence="3">Duluth1</strain>
        <tissue evidence="3">Whole animal</tissue>
    </source>
</reference>
<dbReference type="OrthoDB" id="6161425at2759"/>
<evidence type="ECO:0000313" key="3">
    <source>
        <dbReference type="EMBL" id="KAH3875711.1"/>
    </source>
</evidence>
<organism evidence="3 4">
    <name type="scientific">Dreissena polymorpha</name>
    <name type="common">Zebra mussel</name>
    <name type="synonym">Mytilus polymorpha</name>
    <dbReference type="NCBI Taxonomy" id="45954"/>
    <lineage>
        <taxon>Eukaryota</taxon>
        <taxon>Metazoa</taxon>
        <taxon>Spiralia</taxon>
        <taxon>Lophotrochozoa</taxon>
        <taxon>Mollusca</taxon>
        <taxon>Bivalvia</taxon>
        <taxon>Autobranchia</taxon>
        <taxon>Heteroconchia</taxon>
        <taxon>Euheterodonta</taxon>
        <taxon>Imparidentia</taxon>
        <taxon>Neoheterodontei</taxon>
        <taxon>Myida</taxon>
        <taxon>Dreissenoidea</taxon>
        <taxon>Dreissenidae</taxon>
        <taxon>Dreissena</taxon>
    </lineage>
</organism>
<dbReference type="Proteomes" id="UP000828390">
    <property type="component" value="Unassembled WGS sequence"/>
</dbReference>
<proteinExistence type="predicted"/>
<comment type="caution">
    <text evidence="3">The sequence shown here is derived from an EMBL/GenBank/DDBJ whole genome shotgun (WGS) entry which is preliminary data.</text>
</comment>
<evidence type="ECO:0000256" key="2">
    <source>
        <dbReference type="SAM" id="SignalP"/>
    </source>
</evidence>